<name>A0A392RAT6_9FABA</name>
<reference evidence="1 2" key="1">
    <citation type="journal article" date="2018" name="Front. Plant Sci.">
        <title>Red Clover (Trifolium pratense) and Zigzag Clover (T. medium) - A Picture of Genomic Similarities and Differences.</title>
        <authorList>
            <person name="Dluhosova J."/>
            <person name="Istvanek J."/>
            <person name="Nedelnik J."/>
            <person name="Repkova J."/>
        </authorList>
    </citation>
    <scope>NUCLEOTIDE SEQUENCE [LARGE SCALE GENOMIC DNA]</scope>
    <source>
        <strain evidence="2">cv. 10/8</strain>
        <tissue evidence="1">Leaf</tissue>
    </source>
</reference>
<dbReference type="EMBL" id="LXQA010199724">
    <property type="protein sequence ID" value="MCI32900.1"/>
    <property type="molecule type" value="Genomic_DNA"/>
</dbReference>
<comment type="caution">
    <text evidence="1">The sequence shown here is derived from an EMBL/GenBank/DDBJ whole genome shotgun (WGS) entry which is preliminary data.</text>
</comment>
<evidence type="ECO:0000313" key="2">
    <source>
        <dbReference type="Proteomes" id="UP000265520"/>
    </source>
</evidence>
<protein>
    <submittedName>
        <fullName evidence="1">Uncharacterized protein</fullName>
    </submittedName>
</protein>
<keyword evidence="2" id="KW-1185">Reference proteome</keyword>
<dbReference type="AlphaFoldDB" id="A0A392RAT6"/>
<sequence length="106" mass="12411">MNLAIYHGFIECYVPSCVRYKLRNNDLDQQMLIEEQEANVVPDTLEICRNVRTELQRSLQVGEVLPGTLIYDTMNRLLGFVEPALLYQTRRRLPRRGRFAPRMGAR</sequence>
<evidence type="ECO:0000313" key="1">
    <source>
        <dbReference type="EMBL" id="MCI32900.1"/>
    </source>
</evidence>
<organism evidence="1 2">
    <name type="scientific">Trifolium medium</name>
    <dbReference type="NCBI Taxonomy" id="97028"/>
    <lineage>
        <taxon>Eukaryota</taxon>
        <taxon>Viridiplantae</taxon>
        <taxon>Streptophyta</taxon>
        <taxon>Embryophyta</taxon>
        <taxon>Tracheophyta</taxon>
        <taxon>Spermatophyta</taxon>
        <taxon>Magnoliopsida</taxon>
        <taxon>eudicotyledons</taxon>
        <taxon>Gunneridae</taxon>
        <taxon>Pentapetalae</taxon>
        <taxon>rosids</taxon>
        <taxon>fabids</taxon>
        <taxon>Fabales</taxon>
        <taxon>Fabaceae</taxon>
        <taxon>Papilionoideae</taxon>
        <taxon>50 kb inversion clade</taxon>
        <taxon>NPAAA clade</taxon>
        <taxon>Hologalegina</taxon>
        <taxon>IRL clade</taxon>
        <taxon>Trifolieae</taxon>
        <taxon>Trifolium</taxon>
    </lineage>
</organism>
<accession>A0A392RAT6</accession>
<dbReference type="Proteomes" id="UP000265520">
    <property type="component" value="Unassembled WGS sequence"/>
</dbReference>
<proteinExistence type="predicted"/>